<protein>
    <submittedName>
        <fullName evidence="4">Uncharacterized protein</fullName>
    </submittedName>
</protein>
<dbReference type="InterPro" id="IPR027409">
    <property type="entry name" value="GroEL-like_apical_dom_sf"/>
</dbReference>
<dbReference type="Gene3D" id="3.50.7.10">
    <property type="entry name" value="GroEL"/>
    <property type="match status" value="1"/>
</dbReference>
<organism evidence="4 5">
    <name type="scientific">Pisum sativum</name>
    <name type="common">Garden pea</name>
    <name type="synonym">Lathyrus oleraceus</name>
    <dbReference type="NCBI Taxonomy" id="3888"/>
    <lineage>
        <taxon>Eukaryota</taxon>
        <taxon>Viridiplantae</taxon>
        <taxon>Streptophyta</taxon>
        <taxon>Embryophyta</taxon>
        <taxon>Tracheophyta</taxon>
        <taxon>Spermatophyta</taxon>
        <taxon>Magnoliopsida</taxon>
        <taxon>eudicotyledons</taxon>
        <taxon>Gunneridae</taxon>
        <taxon>Pentapetalae</taxon>
        <taxon>rosids</taxon>
        <taxon>fabids</taxon>
        <taxon>Fabales</taxon>
        <taxon>Fabaceae</taxon>
        <taxon>Papilionoideae</taxon>
        <taxon>50 kb inversion clade</taxon>
        <taxon>NPAAA clade</taxon>
        <taxon>Hologalegina</taxon>
        <taxon>IRL clade</taxon>
        <taxon>Fabeae</taxon>
        <taxon>Lathyrus</taxon>
    </lineage>
</organism>
<comment type="caution">
    <text evidence="4">The sequence shown here is derived from an EMBL/GenBank/DDBJ whole genome shotgun (WGS) entry which is preliminary data.</text>
</comment>
<evidence type="ECO:0000313" key="5">
    <source>
        <dbReference type="Proteomes" id="UP001058974"/>
    </source>
</evidence>
<accession>A0A9D4VSA8</accession>
<keyword evidence="1" id="KW-0547">Nucleotide-binding</keyword>
<sequence length="122" mass="13794">MVDLRDVKIVKKLVRTVDDTELMKDLLFDKKVRHAFGRHTRMENAKINLSYADLAEELSLGDGKILKTSSTKYMGKIKTVLVCGSNFLVLEEGERSMHDALCVVRCLVAKRFFVALCGESEL</sequence>
<dbReference type="GO" id="GO:0005524">
    <property type="term" value="F:ATP binding"/>
    <property type="evidence" value="ECO:0007669"/>
    <property type="project" value="UniProtKB-KW"/>
</dbReference>
<dbReference type="Proteomes" id="UP001058974">
    <property type="component" value="Chromosome 7"/>
</dbReference>
<reference evidence="4 5" key="1">
    <citation type="journal article" date="2022" name="Nat. Genet.">
        <title>Improved pea reference genome and pan-genome highlight genomic features and evolutionary characteristics.</title>
        <authorList>
            <person name="Yang T."/>
            <person name="Liu R."/>
            <person name="Luo Y."/>
            <person name="Hu S."/>
            <person name="Wang D."/>
            <person name="Wang C."/>
            <person name="Pandey M.K."/>
            <person name="Ge S."/>
            <person name="Xu Q."/>
            <person name="Li N."/>
            <person name="Li G."/>
            <person name="Huang Y."/>
            <person name="Saxena R.K."/>
            <person name="Ji Y."/>
            <person name="Li M."/>
            <person name="Yan X."/>
            <person name="He Y."/>
            <person name="Liu Y."/>
            <person name="Wang X."/>
            <person name="Xiang C."/>
            <person name="Varshney R.K."/>
            <person name="Ding H."/>
            <person name="Gao S."/>
            <person name="Zong X."/>
        </authorList>
    </citation>
    <scope>NUCLEOTIDE SEQUENCE [LARGE SCALE GENOMIC DNA]</scope>
    <source>
        <strain evidence="4 5">cv. Zhongwan 6</strain>
    </source>
</reference>
<gene>
    <name evidence="4" type="ORF">KIW84_074434</name>
</gene>
<keyword evidence="5" id="KW-1185">Reference proteome</keyword>
<dbReference type="EMBL" id="JAMSHJ010000007">
    <property type="protein sequence ID" value="KAI5388767.1"/>
    <property type="molecule type" value="Genomic_DNA"/>
</dbReference>
<keyword evidence="3" id="KW-0143">Chaperone</keyword>
<dbReference type="GO" id="GO:0140662">
    <property type="term" value="F:ATP-dependent protein folding chaperone"/>
    <property type="evidence" value="ECO:0007669"/>
    <property type="project" value="InterPro"/>
</dbReference>
<dbReference type="InterPro" id="IPR017998">
    <property type="entry name" value="Chaperone_TCP-1"/>
</dbReference>
<dbReference type="InterPro" id="IPR027410">
    <property type="entry name" value="TCP-1-like_intermed_sf"/>
</dbReference>
<dbReference type="AlphaFoldDB" id="A0A9D4VSA8"/>
<name>A0A9D4VSA8_PEA</name>
<dbReference type="Gene3D" id="3.30.260.10">
    <property type="entry name" value="TCP-1-like chaperonin intermediate domain"/>
    <property type="match status" value="1"/>
</dbReference>
<dbReference type="Gramene" id="Psat07G0443400-T1">
    <property type="protein sequence ID" value="KAI5388767.1"/>
    <property type="gene ID" value="KIW84_074434"/>
</dbReference>
<dbReference type="SUPFAM" id="SSF54849">
    <property type="entry name" value="GroEL-intermediate domain like"/>
    <property type="match status" value="1"/>
</dbReference>
<proteinExistence type="predicted"/>
<keyword evidence="2" id="KW-0067">ATP-binding</keyword>
<evidence type="ECO:0000256" key="2">
    <source>
        <dbReference type="ARBA" id="ARBA00022840"/>
    </source>
</evidence>
<dbReference type="PANTHER" id="PTHR11353">
    <property type="entry name" value="CHAPERONIN"/>
    <property type="match status" value="1"/>
</dbReference>
<evidence type="ECO:0000313" key="4">
    <source>
        <dbReference type="EMBL" id="KAI5388767.1"/>
    </source>
</evidence>
<evidence type="ECO:0000256" key="1">
    <source>
        <dbReference type="ARBA" id="ARBA00022741"/>
    </source>
</evidence>
<evidence type="ECO:0000256" key="3">
    <source>
        <dbReference type="ARBA" id="ARBA00023186"/>
    </source>
</evidence>